<dbReference type="GO" id="GO:0040008">
    <property type="term" value="P:regulation of growth"/>
    <property type="evidence" value="ECO:0007669"/>
    <property type="project" value="UniProtKB-ARBA"/>
</dbReference>
<evidence type="ECO:0000313" key="11">
    <source>
        <dbReference type="Proteomes" id="UP000447434"/>
    </source>
</evidence>
<comment type="caution">
    <text evidence="10">The sequence shown here is derived from an EMBL/GenBank/DDBJ whole genome shotgun (WGS) entry which is preliminary data.</text>
</comment>
<name>A0A6A5N673_LUPAL</name>
<evidence type="ECO:0000256" key="7">
    <source>
        <dbReference type="ARBA" id="ARBA00037228"/>
    </source>
</evidence>
<feature type="chain" id="PRO_5040606897" evidence="8">
    <location>
        <begin position="28"/>
        <end position="82"/>
    </location>
</feature>
<keyword evidence="11" id="KW-1185">Reference proteome</keyword>
<comment type="subcellular location">
    <subcellularLocation>
        <location evidence="1">Secreted</location>
    </subcellularLocation>
</comment>
<dbReference type="InterPro" id="IPR008801">
    <property type="entry name" value="RALF"/>
</dbReference>
<comment type="similarity">
    <text evidence="2">Belongs to the plant rapid alkalinization factor (RALF) family.</text>
</comment>
<evidence type="ECO:0000256" key="3">
    <source>
        <dbReference type="ARBA" id="ARBA00022525"/>
    </source>
</evidence>
<evidence type="ECO:0000256" key="4">
    <source>
        <dbReference type="ARBA" id="ARBA00022702"/>
    </source>
</evidence>
<protein>
    <submittedName>
        <fullName evidence="10">Putative rapid ALkalinization Factor</fullName>
    </submittedName>
</protein>
<dbReference type="Pfam" id="PF05498">
    <property type="entry name" value="RALF"/>
    <property type="match status" value="1"/>
</dbReference>
<dbReference type="GO" id="GO:0005179">
    <property type="term" value="F:hormone activity"/>
    <property type="evidence" value="ECO:0007669"/>
    <property type="project" value="UniProtKB-KW"/>
</dbReference>
<keyword evidence="6" id="KW-1015">Disulfide bond</keyword>
<evidence type="ECO:0000256" key="6">
    <source>
        <dbReference type="ARBA" id="ARBA00023157"/>
    </source>
</evidence>
<keyword evidence="5 8" id="KW-0732">Signal</keyword>
<feature type="signal peptide" evidence="8">
    <location>
        <begin position="1"/>
        <end position="27"/>
    </location>
</feature>
<dbReference type="PANTHER" id="PTHR34270:SF3">
    <property type="entry name" value="PROTEIN RALF-LIKE 16-RELATED"/>
    <property type="match status" value="1"/>
</dbReference>
<keyword evidence="3" id="KW-0964">Secreted</keyword>
<dbReference type="OrthoDB" id="1626802at2759"/>
<organism evidence="10 11">
    <name type="scientific">Lupinus albus</name>
    <name type="common">White lupine</name>
    <name type="synonym">Lupinus termis</name>
    <dbReference type="NCBI Taxonomy" id="3870"/>
    <lineage>
        <taxon>Eukaryota</taxon>
        <taxon>Viridiplantae</taxon>
        <taxon>Streptophyta</taxon>
        <taxon>Embryophyta</taxon>
        <taxon>Tracheophyta</taxon>
        <taxon>Spermatophyta</taxon>
        <taxon>Magnoliopsida</taxon>
        <taxon>eudicotyledons</taxon>
        <taxon>Gunneridae</taxon>
        <taxon>Pentapetalae</taxon>
        <taxon>rosids</taxon>
        <taxon>fabids</taxon>
        <taxon>Fabales</taxon>
        <taxon>Fabaceae</taxon>
        <taxon>Papilionoideae</taxon>
        <taxon>50 kb inversion clade</taxon>
        <taxon>genistoids sensu lato</taxon>
        <taxon>core genistoids</taxon>
        <taxon>Genisteae</taxon>
        <taxon>Lupinus</taxon>
    </lineage>
</organism>
<reference evidence="11" key="1">
    <citation type="journal article" date="2020" name="Nat. Commun.">
        <title>Genome sequence of the cluster root forming white lupin.</title>
        <authorList>
            <person name="Hufnagel B."/>
            <person name="Marques A."/>
            <person name="Soriano A."/>
            <person name="Marques L."/>
            <person name="Divol F."/>
            <person name="Doumas P."/>
            <person name="Sallet E."/>
            <person name="Mancinotti D."/>
            <person name="Carrere S."/>
            <person name="Marande W."/>
            <person name="Arribat S."/>
            <person name="Keller J."/>
            <person name="Huneau C."/>
            <person name="Blein T."/>
            <person name="Aime D."/>
            <person name="Laguerre M."/>
            <person name="Taylor J."/>
            <person name="Schubert V."/>
            <person name="Nelson M."/>
            <person name="Geu-Flores F."/>
            <person name="Crespi M."/>
            <person name="Gallardo-Guerrero K."/>
            <person name="Delaux P.-M."/>
            <person name="Salse J."/>
            <person name="Berges H."/>
            <person name="Guyot R."/>
            <person name="Gouzy J."/>
            <person name="Peret B."/>
        </authorList>
    </citation>
    <scope>NUCLEOTIDE SEQUENCE [LARGE SCALE GENOMIC DNA]</scope>
    <source>
        <strain evidence="11">cv. Amiga</strain>
    </source>
</reference>
<comment type="function">
    <text evidence="7">Cell signaling peptide that may regulate plant stress, growth, and development. Mediates a rapid alkalinization of extracellular space by mediating a transient increase in the cytoplasmic Ca(2+) concentration leading to a calcium-dependent signaling events through a cell surface receptor and a concomitant activation of some intracellular mitogen-activated protein kinases.</text>
</comment>
<dbReference type="GO" id="GO:0005576">
    <property type="term" value="C:extracellular region"/>
    <property type="evidence" value="ECO:0007669"/>
    <property type="project" value="UniProtKB-SubCell"/>
</dbReference>
<evidence type="ECO:0000256" key="2">
    <source>
        <dbReference type="ARBA" id="ARBA00009178"/>
    </source>
</evidence>
<evidence type="ECO:0000256" key="1">
    <source>
        <dbReference type="ARBA" id="ARBA00004613"/>
    </source>
</evidence>
<accession>A0A6A5N673</accession>
<evidence type="ECO:0000313" key="10">
    <source>
        <dbReference type="EMBL" id="KAE9588568.1"/>
    </source>
</evidence>
<evidence type="ECO:0000313" key="9">
    <source>
        <dbReference type="EMBL" id="KAE9588566.1"/>
    </source>
</evidence>
<reference evidence="10" key="2">
    <citation type="journal article" date="2020" name="Nat. Commun.">
        <title>High-quality genome sequence of white lupin provides insight into soil exploration and seed quality.</title>
        <authorList>
            <person name="Hufnagel B."/>
            <person name="Marques A."/>
            <person name="Soriano A."/>
            <person name="Marques L."/>
            <person name="Divol F."/>
            <person name="Doumas P."/>
            <person name="Sallet E."/>
            <person name="Mancinotti D."/>
            <person name="Carrere S."/>
            <person name="Marande W."/>
            <person name="Arribat S."/>
            <person name="Keller J."/>
            <person name="Huneau C."/>
            <person name="Blein T."/>
            <person name="Aime D."/>
            <person name="Laguerre M."/>
            <person name="Taylor J."/>
            <person name="Schubert V."/>
            <person name="Nelson M."/>
            <person name="Geu-Flores F."/>
            <person name="Crespi M."/>
            <person name="Gallardo K."/>
            <person name="Delaux P.M."/>
            <person name="Salse J."/>
            <person name="Berges H."/>
            <person name="Guyot R."/>
            <person name="Gouzy J."/>
            <person name="Peret B."/>
        </authorList>
    </citation>
    <scope>NUCLEOTIDE SEQUENCE</scope>
    <source>
        <tissue evidence="10">Leaves</tissue>
    </source>
</reference>
<dbReference type="AlphaFoldDB" id="A0A6A5N673"/>
<evidence type="ECO:0000256" key="8">
    <source>
        <dbReference type="SAM" id="SignalP"/>
    </source>
</evidence>
<proteinExistence type="inferred from homology"/>
<dbReference type="EMBL" id="WOCE01000022">
    <property type="protein sequence ID" value="KAE9588566.1"/>
    <property type="molecule type" value="Genomic_DNA"/>
</dbReference>
<evidence type="ECO:0000256" key="5">
    <source>
        <dbReference type="ARBA" id="ARBA00022729"/>
    </source>
</evidence>
<dbReference type="EMBL" id="WOCE01000022">
    <property type="protein sequence ID" value="KAE9588568.1"/>
    <property type="molecule type" value="Genomic_DNA"/>
</dbReference>
<keyword evidence="4" id="KW-0372">Hormone</keyword>
<gene>
    <name evidence="9" type="ORF">Lalb_Chr22g0356671</name>
    <name evidence="10" type="ORF">Lalb_Chr22g0356691</name>
</gene>
<sequence length="82" mass="8947">MAMSKGILVLLLSVLLVCSLYMNNVEGRDISNGALQRGTIAGCSPKNPTNCKLPVANPYKRPCEIIERCRDGKTPPRPNKGY</sequence>
<dbReference type="PANTHER" id="PTHR34270">
    <property type="entry name" value="PROTEIN RALF-LIKE 15-RELATED"/>
    <property type="match status" value="1"/>
</dbReference>
<dbReference type="Proteomes" id="UP000447434">
    <property type="component" value="Chromosome 22"/>
</dbReference>